<dbReference type="Proteomes" id="UP000699462">
    <property type="component" value="Unassembled WGS sequence"/>
</dbReference>
<keyword evidence="1" id="KW-1133">Transmembrane helix</keyword>
<protein>
    <submittedName>
        <fullName evidence="2">Uncharacterized protein</fullName>
    </submittedName>
</protein>
<evidence type="ECO:0000313" key="2">
    <source>
        <dbReference type="EMBL" id="KAF8567118.1"/>
    </source>
</evidence>
<keyword evidence="1" id="KW-0472">Membrane</keyword>
<keyword evidence="1" id="KW-0812">Transmembrane</keyword>
<keyword evidence="3" id="KW-1185">Reference proteome</keyword>
<evidence type="ECO:0000313" key="3">
    <source>
        <dbReference type="Proteomes" id="UP000699462"/>
    </source>
</evidence>
<organism evidence="2 3">
    <name type="scientific">Paragonimus westermani</name>
    <dbReference type="NCBI Taxonomy" id="34504"/>
    <lineage>
        <taxon>Eukaryota</taxon>
        <taxon>Metazoa</taxon>
        <taxon>Spiralia</taxon>
        <taxon>Lophotrochozoa</taxon>
        <taxon>Platyhelminthes</taxon>
        <taxon>Trematoda</taxon>
        <taxon>Digenea</taxon>
        <taxon>Plagiorchiida</taxon>
        <taxon>Troglotremata</taxon>
        <taxon>Troglotrematidae</taxon>
        <taxon>Paragonimus</taxon>
    </lineage>
</organism>
<comment type="caution">
    <text evidence="2">The sequence shown here is derived from an EMBL/GenBank/DDBJ whole genome shotgun (WGS) entry which is preliminary data.</text>
</comment>
<sequence>MKSLHCTRLLTFVVAPVMVYQLFTSSGGSSTQIVILVFLDRYLSETERVHGGLLLELHSKGLLWSKLLGALWMPLSNIILSNKVNIRFSHMYSFIPFLLCFKLIFYTSSKRPKR</sequence>
<dbReference type="EMBL" id="JTDF01004181">
    <property type="protein sequence ID" value="KAF8567118.1"/>
    <property type="molecule type" value="Genomic_DNA"/>
</dbReference>
<accession>A0A8T0DJG5</accession>
<evidence type="ECO:0000256" key="1">
    <source>
        <dbReference type="SAM" id="Phobius"/>
    </source>
</evidence>
<reference evidence="2 3" key="1">
    <citation type="submission" date="2019-07" db="EMBL/GenBank/DDBJ databases">
        <title>Annotation for the trematode Paragonimus westermani.</title>
        <authorList>
            <person name="Choi Y.-J."/>
        </authorList>
    </citation>
    <scope>NUCLEOTIDE SEQUENCE [LARGE SCALE GENOMIC DNA]</scope>
    <source>
        <strain evidence="2">180907_Pwestermani</strain>
    </source>
</reference>
<dbReference type="AlphaFoldDB" id="A0A8T0DJG5"/>
<gene>
    <name evidence="2" type="ORF">P879_01041</name>
</gene>
<feature type="transmembrane region" description="Helical" evidence="1">
    <location>
        <begin position="86"/>
        <end position="105"/>
    </location>
</feature>
<feature type="transmembrane region" description="Helical" evidence="1">
    <location>
        <begin position="20"/>
        <end position="40"/>
    </location>
</feature>
<proteinExistence type="predicted"/>
<name>A0A8T0DJG5_9TREM</name>